<keyword evidence="1" id="KW-0479">Metal-binding</keyword>
<organism evidence="7 8">
    <name type="scientific">Emericellopsis atlantica</name>
    <dbReference type="NCBI Taxonomy" id="2614577"/>
    <lineage>
        <taxon>Eukaryota</taxon>
        <taxon>Fungi</taxon>
        <taxon>Dikarya</taxon>
        <taxon>Ascomycota</taxon>
        <taxon>Pezizomycotina</taxon>
        <taxon>Sordariomycetes</taxon>
        <taxon>Hypocreomycetidae</taxon>
        <taxon>Hypocreales</taxon>
        <taxon>Bionectriaceae</taxon>
        <taxon>Emericellopsis</taxon>
    </lineage>
</organism>
<reference evidence="7" key="1">
    <citation type="journal article" date="2021" name="IMA Fungus">
        <title>Genomic characterization of three marine fungi, including Emericellopsis atlantica sp. nov. with signatures of a generalist lifestyle and marine biomass degradation.</title>
        <authorList>
            <person name="Hagestad O.C."/>
            <person name="Hou L."/>
            <person name="Andersen J.H."/>
            <person name="Hansen E.H."/>
            <person name="Altermark B."/>
            <person name="Li C."/>
            <person name="Kuhnert E."/>
            <person name="Cox R.J."/>
            <person name="Crous P.W."/>
            <person name="Spatafora J.W."/>
            <person name="Lail K."/>
            <person name="Amirebrahimi M."/>
            <person name="Lipzen A."/>
            <person name="Pangilinan J."/>
            <person name="Andreopoulos W."/>
            <person name="Hayes R.D."/>
            <person name="Ng V."/>
            <person name="Grigoriev I.V."/>
            <person name="Jackson S.A."/>
            <person name="Sutton T.D.S."/>
            <person name="Dobson A.D.W."/>
            <person name="Rama T."/>
        </authorList>
    </citation>
    <scope>NUCLEOTIDE SEQUENCE</scope>
    <source>
        <strain evidence="7">TS7</strain>
    </source>
</reference>
<keyword evidence="8" id="KW-1185">Reference proteome</keyword>
<dbReference type="AlphaFoldDB" id="A0A9P8CRE5"/>
<evidence type="ECO:0000256" key="1">
    <source>
        <dbReference type="ARBA" id="ARBA00022723"/>
    </source>
</evidence>
<evidence type="ECO:0000256" key="5">
    <source>
        <dbReference type="ARBA" id="ARBA00023163"/>
    </source>
</evidence>
<keyword evidence="3" id="KW-0805">Transcription regulation</keyword>
<gene>
    <name evidence="7" type="ORF">F5Z01DRAFT_748510</name>
</gene>
<dbReference type="OrthoDB" id="3145928at2759"/>
<evidence type="ECO:0000313" key="7">
    <source>
        <dbReference type="EMBL" id="KAG9256934.1"/>
    </source>
</evidence>
<evidence type="ECO:0000256" key="2">
    <source>
        <dbReference type="ARBA" id="ARBA00022833"/>
    </source>
</evidence>
<dbReference type="PANTHER" id="PTHR36206">
    <property type="entry name" value="ASPERCRYPTIN BIOSYNTHESIS CLUSTER-SPECIFIC TRANSCRIPTION REGULATOR ATNN-RELATED"/>
    <property type="match status" value="1"/>
</dbReference>
<name>A0A9P8CRE5_9HYPO</name>
<dbReference type="GO" id="GO:0046872">
    <property type="term" value="F:metal ion binding"/>
    <property type="evidence" value="ECO:0007669"/>
    <property type="project" value="UniProtKB-KW"/>
</dbReference>
<dbReference type="GO" id="GO:0003677">
    <property type="term" value="F:DNA binding"/>
    <property type="evidence" value="ECO:0007669"/>
    <property type="project" value="UniProtKB-KW"/>
</dbReference>
<keyword evidence="4" id="KW-0238">DNA-binding</keyword>
<sequence length="498" mass="54620">MCGRCVRGGRLCGGYDDEGRAHDASTVLQPALRDGARIEREVERLSHLASLVMSLDRDNRPLQHDRVWGRPFLQFSHSVHCAKAAAAAFGAAYEALLKGHIPQDHPPTLNYYGSALRQLQASVDDGSATPESCAVASLMLSGVEILSQHEANSFMHFLGACQILDTKRQGSSSPTASGVLEVVEEELVLIGVAVGGYTMSQTPAFMHLEPQHTHAADDDDAFSRTGSAIKASAYALHRAYNFIGRSGGPKHRYSDYAQRDPMFLRDQADVLAKLGAVCGSLETLTERLEARLSTKAESACETAMDLAEVYALRSQVTTTLIFLLCMHSPFESAHDTHRTLFQSIISNAAASIHTKDRIKSSTFSRFTCRPGVLGPLFIVSTKCRDPSLRRLATSMLKEQGREGPADGRTMAVISARLTQLEESAEPKTGPHFPRVAADIQERYRIHGYSVDGPQLIKDNKRVIRVSFSMPCPPLQEGWGSVDYAKVENWSFRSEDLEL</sequence>
<dbReference type="Proteomes" id="UP000887229">
    <property type="component" value="Unassembled WGS sequence"/>
</dbReference>
<evidence type="ECO:0000256" key="3">
    <source>
        <dbReference type="ARBA" id="ARBA00023015"/>
    </source>
</evidence>
<keyword evidence="5" id="KW-0804">Transcription</keyword>
<keyword evidence="2" id="KW-0862">Zinc</keyword>
<evidence type="ECO:0000256" key="4">
    <source>
        <dbReference type="ARBA" id="ARBA00023125"/>
    </source>
</evidence>
<evidence type="ECO:0000313" key="8">
    <source>
        <dbReference type="Proteomes" id="UP000887229"/>
    </source>
</evidence>
<protein>
    <submittedName>
        <fullName evidence="7">Uncharacterized protein</fullName>
    </submittedName>
</protein>
<dbReference type="RefSeq" id="XP_046120858.1">
    <property type="nucleotide sequence ID" value="XM_046266991.1"/>
</dbReference>
<proteinExistence type="predicted"/>
<dbReference type="EMBL" id="MU251247">
    <property type="protein sequence ID" value="KAG9256934.1"/>
    <property type="molecule type" value="Genomic_DNA"/>
</dbReference>
<dbReference type="GeneID" id="70297894"/>
<comment type="caution">
    <text evidence="7">The sequence shown here is derived from an EMBL/GenBank/DDBJ whole genome shotgun (WGS) entry which is preliminary data.</text>
</comment>
<dbReference type="InterPro" id="IPR052360">
    <property type="entry name" value="Transcr_Regulatory_Proteins"/>
</dbReference>
<evidence type="ECO:0000256" key="6">
    <source>
        <dbReference type="ARBA" id="ARBA00023242"/>
    </source>
</evidence>
<accession>A0A9P8CRE5</accession>
<dbReference type="PANTHER" id="PTHR36206:SF13">
    <property type="entry name" value="TRANSCRIPTIONAL REGULATORY PROTEIN MOC3"/>
    <property type="match status" value="1"/>
</dbReference>
<keyword evidence="6" id="KW-0539">Nucleus</keyword>